<evidence type="ECO:0000256" key="3">
    <source>
        <dbReference type="ARBA" id="ARBA00022694"/>
    </source>
</evidence>
<dbReference type="Pfam" id="PF00400">
    <property type="entry name" value="WD40"/>
    <property type="match status" value="1"/>
</dbReference>
<dbReference type="InterPro" id="IPR028884">
    <property type="entry name" value="Trm82"/>
</dbReference>
<dbReference type="PROSITE" id="PS00678">
    <property type="entry name" value="WD_REPEATS_1"/>
    <property type="match status" value="1"/>
</dbReference>
<dbReference type="AlphaFoldDB" id="A0A5A8CS19"/>
<dbReference type="GO" id="GO:0036265">
    <property type="term" value="P:RNA (guanine-N7)-methylation"/>
    <property type="evidence" value="ECO:0007669"/>
    <property type="project" value="InterPro"/>
</dbReference>
<evidence type="ECO:0000313" key="10">
    <source>
        <dbReference type="Proteomes" id="UP000323011"/>
    </source>
</evidence>
<evidence type="ECO:0000313" key="7">
    <source>
        <dbReference type="EMBL" id="KAA0155922.1"/>
    </source>
</evidence>
<dbReference type="EMBL" id="VLTM01000064">
    <property type="protein sequence ID" value="KAA0158649.1"/>
    <property type="molecule type" value="Genomic_DNA"/>
</dbReference>
<evidence type="ECO:0000256" key="1">
    <source>
        <dbReference type="ARBA" id="ARBA00004123"/>
    </source>
</evidence>
<keyword evidence="4" id="KW-0677">Repeat</keyword>
<dbReference type="GO" id="GO:0006400">
    <property type="term" value="P:tRNA modification"/>
    <property type="evidence" value="ECO:0007669"/>
    <property type="project" value="TreeGrafter"/>
</dbReference>
<proteinExistence type="predicted"/>
<dbReference type="EMBL" id="VLTN01000005">
    <property type="protein sequence ID" value="KAA0155922.1"/>
    <property type="molecule type" value="Genomic_DNA"/>
</dbReference>
<organism evidence="7 10">
    <name type="scientific">Cafeteria roenbergensis</name>
    <name type="common">Marine flagellate</name>
    <dbReference type="NCBI Taxonomy" id="33653"/>
    <lineage>
        <taxon>Eukaryota</taxon>
        <taxon>Sar</taxon>
        <taxon>Stramenopiles</taxon>
        <taxon>Bigyra</taxon>
        <taxon>Opalozoa</taxon>
        <taxon>Bicosoecida</taxon>
        <taxon>Cafeteriaceae</taxon>
        <taxon>Cafeteria</taxon>
    </lineage>
</organism>
<dbReference type="Gene3D" id="2.130.10.10">
    <property type="entry name" value="YVTN repeat-like/Quinoprotein amine dehydrogenase"/>
    <property type="match status" value="1"/>
</dbReference>
<evidence type="ECO:0000256" key="2">
    <source>
        <dbReference type="ARBA" id="ARBA00022574"/>
    </source>
</evidence>
<evidence type="ECO:0000256" key="5">
    <source>
        <dbReference type="ARBA" id="ARBA00023242"/>
    </source>
</evidence>
<dbReference type="InterPro" id="IPR019775">
    <property type="entry name" value="WD40_repeat_CS"/>
</dbReference>
<dbReference type="InterPro" id="IPR001680">
    <property type="entry name" value="WD40_rpt"/>
</dbReference>
<dbReference type="EMBL" id="VLTL01000004">
    <property type="protein sequence ID" value="KAA0171869.1"/>
    <property type="molecule type" value="Genomic_DNA"/>
</dbReference>
<evidence type="ECO:0000313" key="9">
    <source>
        <dbReference type="EMBL" id="KAA0171869.1"/>
    </source>
</evidence>
<dbReference type="PROSITE" id="PS50082">
    <property type="entry name" value="WD_REPEATS_2"/>
    <property type="match status" value="1"/>
</dbReference>
<keyword evidence="10" id="KW-1185">Reference proteome</keyword>
<keyword evidence="2 6" id="KW-0853">WD repeat</keyword>
<protein>
    <submittedName>
        <fullName evidence="7">Uncharacterized protein</fullName>
    </submittedName>
</protein>
<reference evidence="10 11" key="1">
    <citation type="submission" date="2019-07" db="EMBL/GenBank/DDBJ databases">
        <title>Genomes of Cafeteria roenbergensis.</title>
        <authorList>
            <person name="Fischer M.G."/>
            <person name="Hackl T."/>
            <person name="Roman M."/>
        </authorList>
    </citation>
    <scope>NUCLEOTIDE SEQUENCE [LARGE SCALE GENOMIC DNA]</scope>
    <source>
        <strain evidence="7 10">BVI</strain>
        <strain evidence="8 12">Cflag</strain>
        <strain evidence="9 11">RCC970-E3</strain>
    </source>
</reference>
<comment type="subcellular location">
    <subcellularLocation>
        <location evidence="1">Nucleus</location>
    </subcellularLocation>
</comment>
<dbReference type="Proteomes" id="UP000323011">
    <property type="component" value="Unassembled WGS sequence"/>
</dbReference>
<keyword evidence="3" id="KW-0819">tRNA processing</keyword>
<evidence type="ECO:0000313" key="11">
    <source>
        <dbReference type="Proteomes" id="UP000324907"/>
    </source>
</evidence>
<gene>
    <name evidence="9" type="ORF">FNF28_00504</name>
    <name evidence="7" type="ORF">FNF29_01341</name>
    <name evidence="8" type="ORF">FNF31_05296</name>
</gene>
<name>A0A5A8CS19_CAFRO</name>
<dbReference type="GO" id="GO:0005634">
    <property type="term" value="C:nucleus"/>
    <property type="evidence" value="ECO:0007669"/>
    <property type="project" value="UniProtKB-SubCell"/>
</dbReference>
<dbReference type="GO" id="GO:0005829">
    <property type="term" value="C:cytosol"/>
    <property type="evidence" value="ECO:0007669"/>
    <property type="project" value="TreeGrafter"/>
</dbReference>
<dbReference type="SMART" id="SM00320">
    <property type="entry name" value="WD40"/>
    <property type="match status" value="3"/>
</dbReference>
<dbReference type="PANTHER" id="PTHR16288:SF0">
    <property type="entry name" value="TRNA (GUANINE-N(7)-)-METHYLTRANSFERASE NON-CATALYTIC SUBUNIT WDR4"/>
    <property type="match status" value="1"/>
</dbReference>
<evidence type="ECO:0000256" key="6">
    <source>
        <dbReference type="PROSITE-ProRule" id="PRU00221"/>
    </source>
</evidence>
<evidence type="ECO:0000313" key="12">
    <source>
        <dbReference type="Proteomes" id="UP000325113"/>
    </source>
</evidence>
<evidence type="ECO:0000313" key="8">
    <source>
        <dbReference type="EMBL" id="KAA0158649.1"/>
    </source>
</evidence>
<dbReference type="InterPro" id="IPR015943">
    <property type="entry name" value="WD40/YVTN_repeat-like_dom_sf"/>
</dbReference>
<dbReference type="GO" id="GO:0043527">
    <property type="term" value="C:tRNA methyltransferase complex"/>
    <property type="evidence" value="ECO:0007669"/>
    <property type="project" value="TreeGrafter"/>
</dbReference>
<comment type="caution">
    <text evidence="7">The sequence shown here is derived from an EMBL/GenBank/DDBJ whole genome shotgun (WGS) entry which is preliminary data.</text>
</comment>
<dbReference type="PANTHER" id="PTHR16288">
    <property type="entry name" value="WD40 REPEAT PROTEIN 4"/>
    <property type="match status" value="1"/>
</dbReference>
<dbReference type="Proteomes" id="UP000325113">
    <property type="component" value="Unassembled WGS sequence"/>
</dbReference>
<accession>A0A5A8CS19</accession>
<evidence type="ECO:0000256" key="4">
    <source>
        <dbReference type="ARBA" id="ARBA00022737"/>
    </source>
</evidence>
<feature type="repeat" description="WD" evidence="6">
    <location>
        <begin position="45"/>
        <end position="79"/>
    </location>
</feature>
<dbReference type="Proteomes" id="UP000324907">
    <property type="component" value="Unassembled WGS sequence"/>
</dbReference>
<dbReference type="InterPro" id="IPR011047">
    <property type="entry name" value="Quinoprotein_ADH-like_sf"/>
</dbReference>
<sequence length="514" mass="50696">MRLVATPDGATVVAAFGSNVVVGTSGAAPEARVCSGDGHTPGTVISELAVSPCGTMAASAGEDKRLCVWDVRSAKLVGFLPARAISALAFALTDVPGSGKTLLVFWGERTGNVCCAPASDPASGSRVMLAHTGSVISDIAVAPGVILSADNDETVRLTALPFGHRILGHVLGHAGAVQRLCLLPGGRTVVSVGADASVRFSALQPPCVAVADPVVLPGGPPAAVEFVGGPLADMVSANGARPSRAEASAAAAAGKTVTVAPPDVSAEHEAEALAAGLATIPRATGRPSADGAWVSTSRPVPVHSAHIGHFDSGFVCSGAATSPRHPGLLVLAVSAPPEAVAAAADGQAHEALCKAASLKARGKRPRPGADAVTATSRPATAAAAAAAEWRSSLVAVDVSKVAEPPLATATSGPAPLPAPRTTDLGDAPARWSELAFAADGTLLATARTGRVAAHAVTQAEPGAWTLGAASADSPGFRLAAALNAVLEGLTGPSCDAELEAVAAAESGAAMWRSA</sequence>
<keyword evidence="5" id="KW-0539">Nucleus</keyword>
<dbReference type="SUPFAM" id="SSF50998">
    <property type="entry name" value="Quinoprotein alcohol dehydrogenase-like"/>
    <property type="match status" value="1"/>
</dbReference>